<dbReference type="InterPro" id="IPR013562">
    <property type="entry name" value="TmcA/NAT10_N"/>
</dbReference>
<gene>
    <name evidence="7" type="ORF">DN730_07775</name>
</gene>
<protein>
    <recommendedName>
        <fullName evidence="6">N-acetyltransferase domain-containing protein</fullName>
    </recommendedName>
</protein>
<dbReference type="Pfam" id="PF00583">
    <property type="entry name" value="Acetyltransf_1"/>
    <property type="match status" value="1"/>
</dbReference>
<dbReference type="GO" id="GO:0005524">
    <property type="term" value="F:ATP binding"/>
    <property type="evidence" value="ECO:0007669"/>
    <property type="project" value="UniProtKB-KW"/>
</dbReference>
<dbReference type="SUPFAM" id="SSF52540">
    <property type="entry name" value="P-loop containing nucleoside triphosphate hydrolases"/>
    <property type="match status" value="1"/>
</dbReference>
<evidence type="ECO:0000259" key="6">
    <source>
        <dbReference type="PROSITE" id="PS51186"/>
    </source>
</evidence>
<dbReference type="PROSITE" id="PS51186">
    <property type="entry name" value="GNAT"/>
    <property type="match status" value="1"/>
</dbReference>
<dbReference type="Gene3D" id="1.20.120.890">
    <property type="entry name" value="tRNA(Met) cytidine acetyltransferase, tail domain"/>
    <property type="match status" value="1"/>
</dbReference>
<dbReference type="InterPro" id="IPR032672">
    <property type="entry name" value="TmcA/NAT10/Kre33"/>
</dbReference>
<organism evidence="7 8">
    <name type="scientific">Marinomonas piezotolerans</name>
    <dbReference type="NCBI Taxonomy" id="2213058"/>
    <lineage>
        <taxon>Bacteria</taxon>
        <taxon>Pseudomonadati</taxon>
        <taxon>Pseudomonadota</taxon>
        <taxon>Gammaproteobacteria</taxon>
        <taxon>Oceanospirillales</taxon>
        <taxon>Oceanospirillaceae</taxon>
        <taxon>Marinomonas</taxon>
    </lineage>
</organism>
<reference evidence="7 8" key="1">
    <citation type="submission" date="2018-06" db="EMBL/GenBank/DDBJ databases">
        <title>Marinomonas sp. YLB-05 draft genome sequence.</title>
        <authorList>
            <person name="Yu L."/>
            <person name="Tang X."/>
        </authorList>
    </citation>
    <scope>NUCLEOTIDE SEQUENCE [LARGE SCALE GENOMIC DNA]</scope>
    <source>
        <strain evidence="7 8">YLB-05</strain>
    </source>
</reference>
<dbReference type="PANTHER" id="PTHR10925">
    <property type="entry name" value="N-ACETYLTRANSFERASE 10"/>
    <property type="match status" value="1"/>
</dbReference>
<dbReference type="Pfam" id="PF08351">
    <property type="entry name" value="TmcA_N"/>
    <property type="match status" value="1"/>
</dbReference>
<keyword evidence="2" id="KW-0819">tRNA processing</keyword>
<dbReference type="Gene3D" id="3.40.50.11040">
    <property type="match status" value="1"/>
</dbReference>
<dbReference type="OrthoDB" id="5578851at2"/>
<proteinExistence type="predicted"/>
<dbReference type="InterPro" id="IPR007807">
    <property type="entry name" value="TcmA/NAT10_helicase"/>
</dbReference>
<dbReference type="InterPro" id="IPR000182">
    <property type="entry name" value="GNAT_dom"/>
</dbReference>
<dbReference type="GO" id="GO:0002101">
    <property type="term" value="P:tRNA wobble cytosine modification"/>
    <property type="evidence" value="ECO:0007669"/>
    <property type="project" value="TreeGrafter"/>
</dbReference>
<evidence type="ECO:0000256" key="5">
    <source>
        <dbReference type="ARBA" id="ARBA00023315"/>
    </source>
</evidence>
<keyword evidence="8" id="KW-1185">Reference proteome</keyword>
<comment type="caution">
    <text evidence="7">The sequence shown here is derived from an EMBL/GenBank/DDBJ whole genome shotgun (WGS) entry which is preliminary data.</text>
</comment>
<dbReference type="GO" id="GO:0051392">
    <property type="term" value="F:tRNA cytidine N4-acetyltransferase activity"/>
    <property type="evidence" value="ECO:0007669"/>
    <property type="project" value="TreeGrafter"/>
</dbReference>
<dbReference type="GO" id="GO:1990883">
    <property type="term" value="F:18S rRNA cytidine N-acetyltransferase activity"/>
    <property type="evidence" value="ECO:0007669"/>
    <property type="project" value="TreeGrafter"/>
</dbReference>
<evidence type="ECO:0000256" key="1">
    <source>
        <dbReference type="ARBA" id="ARBA00022679"/>
    </source>
</evidence>
<dbReference type="GO" id="GO:0051391">
    <property type="term" value="P:tRNA acetylation"/>
    <property type="evidence" value="ECO:0007669"/>
    <property type="project" value="TreeGrafter"/>
</dbReference>
<dbReference type="PANTHER" id="PTHR10925:SF5">
    <property type="entry name" value="RNA CYTIDINE ACETYLTRANSFERASE"/>
    <property type="match status" value="1"/>
</dbReference>
<accession>A0A370U951</accession>
<evidence type="ECO:0000256" key="4">
    <source>
        <dbReference type="ARBA" id="ARBA00022840"/>
    </source>
</evidence>
<keyword evidence="4" id="KW-0067">ATP-binding</keyword>
<dbReference type="EMBL" id="QKRA01000003">
    <property type="protein sequence ID" value="RDL44295.1"/>
    <property type="molecule type" value="Genomic_DNA"/>
</dbReference>
<dbReference type="Gene3D" id="3.40.630.30">
    <property type="match status" value="1"/>
</dbReference>
<dbReference type="Gene3D" id="3.40.50.300">
    <property type="entry name" value="P-loop containing nucleotide triphosphate hydrolases"/>
    <property type="match status" value="1"/>
</dbReference>
<dbReference type="Proteomes" id="UP000254326">
    <property type="component" value="Unassembled WGS sequence"/>
</dbReference>
<evidence type="ECO:0000256" key="2">
    <source>
        <dbReference type="ARBA" id="ARBA00022694"/>
    </source>
</evidence>
<dbReference type="RefSeq" id="WP_115467558.1">
    <property type="nucleotide sequence ID" value="NZ_QKRA01000003.1"/>
</dbReference>
<dbReference type="InterPro" id="IPR016181">
    <property type="entry name" value="Acyl_CoA_acyltransferase"/>
</dbReference>
<dbReference type="InterPro" id="IPR027417">
    <property type="entry name" value="P-loop_NTPase"/>
</dbReference>
<dbReference type="Pfam" id="PF05127">
    <property type="entry name" value="NAT10_TcmA_helicase"/>
    <property type="match status" value="1"/>
</dbReference>
<evidence type="ECO:0000313" key="7">
    <source>
        <dbReference type="EMBL" id="RDL44295.1"/>
    </source>
</evidence>
<evidence type="ECO:0000256" key="3">
    <source>
        <dbReference type="ARBA" id="ARBA00022741"/>
    </source>
</evidence>
<sequence>MLLSRHQHRHCILSKTSLPEALALFYRTCHNLQNTLVVSHQALDDQHARYIGLNALKNQLGNSYDAVFIDLSEGLNLSALAILAGTVNGGGLLVVHLGDDWKNRDDRELARFLPWPMTEANHKSSYKCIFWDALHNIESTAADAVPSPFTTQWPENPLPSLTIGDVSSPELTENQAALIATLNNHTNALHTLLAPRGRGKSFLLGELLHQAKQDNLCIACTATAPHNISTVKHRFETLNSASLPFIAPDALLANDRHYDLLVVDEAASLPIPMLEDMANKAKTVIYSSTDFGYEGVGRGFGLRFSESLRQHRKPYYRHTLQQPIRWAENDPLEAWLDAMLFQDFQPKHIYSTRPSRLNGTDWLSHPDLLDQAFALLVNAHYQTNPDNKRWIVDDPSVTTFLEYEHDQLVGVALISEEGGLPDVLSGQVLQGKRRPRGHLLPQSLLAHEGFDDAGRFRYWRISRIAIASGQRRLGLGSRLLARIYQGAKQHNIEFVATSFAATADVLSFWLTNHYKMVRLGSSKDQASGSYSMMMLRATSPVANTKLEQWQQHFSRQWHRETPLNLRTLPQDLSALINQHCEIGDFPPLYQFTPKDSADLTLFCQYHRPYDAIRGQLLSLVLLLLQNKQLDENIPKDRLLLGCALNILSEKDAKRLGFHGKKHFYQALKQTVQERLNQLP</sequence>
<dbReference type="GO" id="GO:0000049">
    <property type="term" value="F:tRNA binding"/>
    <property type="evidence" value="ECO:0007669"/>
    <property type="project" value="TreeGrafter"/>
</dbReference>
<evidence type="ECO:0000313" key="8">
    <source>
        <dbReference type="Proteomes" id="UP000254326"/>
    </source>
</evidence>
<keyword evidence="3" id="KW-0547">Nucleotide-binding</keyword>
<name>A0A370U951_9GAMM</name>
<dbReference type="AlphaFoldDB" id="A0A370U951"/>
<dbReference type="SUPFAM" id="SSF55729">
    <property type="entry name" value="Acyl-CoA N-acyltransferases (Nat)"/>
    <property type="match status" value="1"/>
</dbReference>
<dbReference type="InterPro" id="IPR038321">
    <property type="entry name" value="TmcA_C_sf"/>
</dbReference>
<feature type="domain" description="N-acetyltransferase" evidence="6">
    <location>
        <begin position="350"/>
        <end position="542"/>
    </location>
</feature>
<keyword evidence="1" id="KW-0808">Transferase</keyword>
<keyword evidence="5" id="KW-0012">Acyltransferase</keyword>
<dbReference type="GO" id="GO:1904812">
    <property type="term" value="P:rRNA acetylation involved in maturation of SSU-rRNA"/>
    <property type="evidence" value="ECO:0007669"/>
    <property type="project" value="TreeGrafter"/>
</dbReference>
<dbReference type="CDD" id="cd04301">
    <property type="entry name" value="NAT_SF"/>
    <property type="match status" value="1"/>
</dbReference>